<proteinExistence type="predicted"/>
<dbReference type="Proteomes" id="UP000007013">
    <property type="component" value="Chromosome"/>
</dbReference>
<keyword evidence="3" id="KW-0998">Cell outer membrane</keyword>
<protein>
    <submittedName>
        <fullName evidence="6">TonB-dependent receptor plug</fullName>
    </submittedName>
</protein>
<evidence type="ECO:0000256" key="4">
    <source>
        <dbReference type="SAM" id="MobiDB-lite"/>
    </source>
</evidence>
<dbReference type="InterPro" id="IPR012910">
    <property type="entry name" value="Plug_dom"/>
</dbReference>
<dbReference type="Gene3D" id="2.170.130.10">
    <property type="entry name" value="TonB-dependent receptor, plug domain"/>
    <property type="match status" value="1"/>
</dbReference>
<dbReference type="InterPro" id="IPR037066">
    <property type="entry name" value="Plug_dom_sf"/>
</dbReference>
<keyword evidence="6" id="KW-0675">Receptor</keyword>
<organism evidence="6 7">
    <name type="scientific">Opitutus terrae (strain DSM 11246 / JCM 15787 / PB90-1)</name>
    <dbReference type="NCBI Taxonomy" id="452637"/>
    <lineage>
        <taxon>Bacteria</taxon>
        <taxon>Pseudomonadati</taxon>
        <taxon>Verrucomicrobiota</taxon>
        <taxon>Opitutia</taxon>
        <taxon>Opitutales</taxon>
        <taxon>Opitutaceae</taxon>
        <taxon>Opitutus</taxon>
    </lineage>
</organism>
<dbReference type="PANTHER" id="PTHR47234">
    <property type="match status" value="1"/>
</dbReference>
<dbReference type="InterPro" id="IPR036942">
    <property type="entry name" value="Beta-barrel_TonB_sf"/>
</dbReference>
<evidence type="ECO:0000259" key="5">
    <source>
        <dbReference type="Pfam" id="PF07715"/>
    </source>
</evidence>
<keyword evidence="7" id="KW-1185">Reference proteome</keyword>
<name>B1ZQN5_OPITP</name>
<keyword evidence="2" id="KW-0472">Membrane</keyword>
<accession>B1ZQN5</accession>
<dbReference type="HOGENOM" id="CLU_010745_0_1_0"/>
<evidence type="ECO:0000313" key="6">
    <source>
        <dbReference type="EMBL" id="ACB75644.1"/>
    </source>
</evidence>
<dbReference type="PANTHER" id="PTHR47234:SF1">
    <property type="entry name" value="TONB-DEPENDENT RECEPTOR"/>
    <property type="match status" value="1"/>
</dbReference>
<sequence length="930" mass="101916">MALAPAPDDPGAELKPIQLDPYIVEAKAERSWRARESDGYARQEAVGNLDLMRTADDALPFTILEREQVFRSGAVTLDEFLRRELLDAVAGSSSGQKVSASSFSSLTADSTTLQLRGFGADETVILINGRRLPESVTSGANSQPQAANVNFIPLSLVERVEILPVSASALYSGNPVGGVVNIVLRRDVELTEVTASTTNALSGFDAPQSMASFLHAKTLLGGALRLRLSATFTDVMPPSESELGYIQAQLRAQPDTARMYRATPNVRSANGAPLSGPGSSSRTSVAPGADGTGGRGAFANRAGQASRELFDAPGGAAFSPNSVDFPYGQRQHSTSYYASAAYDVNSWLQVGVDAMLSRTEINRGLDVFPADLKMARNLPANPFGEPLIVSLNEIAPLLGDQYSRAQRELSSVVLGVLVRLPAEWSVSLDSQRARNRTRYRGLTGVDPNRWQSLVDQSLYNPLRDTQRYGPPGEFYDQALIYAGGRGRTVAVGDYGTWDSALRVTNRSLWFPTGSAAINLGGDFRLTELDPYTDEQRFGDGVYAAVPVRWRGRTLQRLSGFGELQAPLLPARWLPRAVRGLDFDLAARYTIADTTQETNLAPTGGLKIGFRGGWALRGSIATTNRLPTPFMSQKARDAGLRTSSVGAAQYVPIYDPLRGERYGIRASDAVNPNLRPESAMTRTVGVIYERGGVHRVRAATDFVDTQKSGELIYLDAQNVLNLEPLFPERVVRAPLEADDTHTAGYVTQVLRGNFNLAWRHSQNVNASFDYAWTACRGGTLDLYWRWVALRRYDRQLLPHSRTIDALHEPDSASPELLPNRMNFGGGWPNRSYGFRLDGRFFDARTLPSTEWRSQGASEIEPYYQFDASVQKELAGWWPWRSLRTSLQAQLRVNNVFGAEPPRYANDPSGAGVQSYSDWRGPTYSLSLRASF</sequence>
<evidence type="ECO:0000313" key="7">
    <source>
        <dbReference type="Proteomes" id="UP000007013"/>
    </source>
</evidence>
<feature type="region of interest" description="Disordered" evidence="4">
    <location>
        <begin position="266"/>
        <end position="294"/>
    </location>
</feature>
<gene>
    <name evidence="6" type="ordered locus">Oter_2362</name>
</gene>
<dbReference type="KEGG" id="ote:Oter_2362"/>
<dbReference type="eggNOG" id="COG1629">
    <property type="taxonomic scope" value="Bacteria"/>
</dbReference>
<evidence type="ECO:0000256" key="3">
    <source>
        <dbReference type="ARBA" id="ARBA00023237"/>
    </source>
</evidence>
<dbReference type="EMBL" id="CP001032">
    <property type="protein sequence ID" value="ACB75644.1"/>
    <property type="molecule type" value="Genomic_DNA"/>
</dbReference>
<dbReference type="SUPFAM" id="SSF56935">
    <property type="entry name" value="Porins"/>
    <property type="match status" value="1"/>
</dbReference>
<comment type="subcellular location">
    <subcellularLocation>
        <location evidence="1">Cell outer membrane</location>
    </subcellularLocation>
</comment>
<dbReference type="Pfam" id="PF07715">
    <property type="entry name" value="Plug"/>
    <property type="match status" value="1"/>
</dbReference>
<dbReference type="Gene3D" id="2.40.170.20">
    <property type="entry name" value="TonB-dependent receptor, beta-barrel domain"/>
    <property type="match status" value="1"/>
</dbReference>
<dbReference type="STRING" id="452637.Oter_2362"/>
<evidence type="ECO:0000256" key="1">
    <source>
        <dbReference type="ARBA" id="ARBA00004442"/>
    </source>
</evidence>
<dbReference type="AlphaFoldDB" id="B1ZQN5"/>
<dbReference type="GO" id="GO:0009279">
    <property type="term" value="C:cell outer membrane"/>
    <property type="evidence" value="ECO:0007669"/>
    <property type="project" value="UniProtKB-SubCell"/>
</dbReference>
<evidence type="ECO:0000256" key="2">
    <source>
        <dbReference type="ARBA" id="ARBA00023136"/>
    </source>
</evidence>
<feature type="domain" description="TonB-dependent receptor plug" evidence="5">
    <location>
        <begin position="62"/>
        <end position="179"/>
    </location>
</feature>
<reference evidence="6 7" key="1">
    <citation type="journal article" date="2011" name="J. Bacteriol.">
        <title>Genome sequence of the verrucomicrobium Opitutus terrae PB90-1, an abundant inhabitant of rice paddy soil ecosystems.</title>
        <authorList>
            <person name="van Passel M.W."/>
            <person name="Kant R."/>
            <person name="Palva A."/>
            <person name="Copeland A."/>
            <person name="Lucas S."/>
            <person name="Lapidus A."/>
            <person name="Glavina del Rio T."/>
            <person name="Pitluck S."/>
            <person name="Goltsman E."/>
            <person name="Clum A."/>
            <person name="Sun H."/>
            <person name="Schmutz J."/>
            <person name="Larimer F.W."/>
            <person name="Land M.L."/>
            <person name="Hauser L."/>
            <person name="Kyrpides N."/>
            <person name="Mikhailova N."/>
            <person name="Richardson P.P."/>
            <person name="Janssen P.H."/>
            <person name="de Vos W.M."/>
            <person name="Smidt H."/>
        </authorList>
    </citation>
    <scope>NUCLEOTIDE SEQUENCE [LARGE SCALE GENOMIC DNA]</scope>
    <source>
        <strain evidence="7">DSM 11246 / JCM 15787 / PB90-1</strain>
    </source>
</reference>